<dbReference type="PATRIC" id="fig|1195763.3.peg.3720"/>
<comment type="caution">
    <text evidence="2">The sequence shown here is derived from an EMBL/GenBank/DDBJ whole genome shotgun (WGS) entry which is preliminary data.</text>
</comment>
<name>A0A0J1JNF8_9GAMM</name>
<dbReference type="EMBL" id="LDOT01000026">
    <property type="protein sequence ID" value="KLV03762.1"/>
    <property type="molecule type" value="Genomic_DNA"/>
</dbReference>
<keyword evidence="3" id="KW-1185">Reference proteome</keyword>
<proteinExistence type="predicted"/>
<evidence type="ECO:0000313" key="3">
    <source>
        <dbReference type="Proteomes" id="UP000036097"/>
    </source>
</evidence>
<reference evidence="2 3" key="1">
    <citation type="submission" date="2015-05" db="EMBL/GenBank/DDBJ databases">
        <title>Photobacterium galathea sp. nov.</title>
        <authorList>
            <person name="Machado H."/>
            <person name="Gram L."/>
        </authorList>
    </citation>
    <scope>NUCLEOTIDE SEQUENCE [LARGE SCALE GENOMIC DNA]</scope>
    <source>
        <strain evidence="2 3">CGMCC 1.12159</strain>
    </source>
</reference>
<protein>
    <submittedName>
        <fullName evidence="2">Uncharacterized protein</fullName>
    </submittedName>
</protein>
<feature type="signal peptide" evidence="1">
    <location>
        <begin position="1"/>
        <end position="23"/>
    </location>
</feature>
<dbReference type="Proteomes" id="UP000036097">
    <property type="component" value="Unassembled WGS sequence"/>
</dbReference>
<evidence type="ECO:0000313" key="2">
    <source>
        <dbReference type="EMBL" id="KLV03762.1"/>
    </source>
</evidence>
<accession>A0A0J1JNF8</accession>
<gene>
    <name evidence="2" type="ORF">ABT56_17445</name>
</gene>
<organism evidence="2 3">
    <name type="scientific">Photobacterium aquae</name>
    <dbReference type="NCBI Taxonomy" id="1195763"/>
    <lineage>
        <taxon>Bacteria</taxon>
        <taxon>Pseudomonadati</taxon>
        <taxon>Pseudomonadota</taxon>
        <taxon>Gammaproteobacteria</taxon>
        <taxon>Vibrionales</taxon>
        <taxon>Vibrionaceae</taxon>
        <taxon>Photobacterium</taxon>
    </lineage>
</organism>
<feature type="chain" id="PRO_5005253687" evidence="1">
    <location>
        <begin position="24"/>
        <end position="363"/>
    </location>
</feature>
<keyword evidence="1" id="KW-0732">Signal</keyword>
<dbReference type="STRING" id="1195763.ABT56_17445"/>
<evidence type="ECO:0000256" key="1">
    <source>
        <dbReference type="SAM" id="SignalP"/>
    </source>
</evidence>
<sequence>MKSIIPITLLSGLVLLLPSLASANEFTVKNVKNPHFSESDFPFFVSEKYPESASRINIFLQYYYFDKTLQEEDFASKSSSPFRTTDSYRRVFSFYEPIVTEKKNYIEVTISGDACGAYCEWGENTFLFDKYSGRPITLVDLLSPKGTKSLEIRLRSDNLNRVKKYIINKPDDNSDEYVMGEYYLYNDCYQNRFRDNYDKIDEDTNFHLSDNQLTITFGRCSNHASRALDEIGKFENTLSYEELKPYLSNDGIQYLSNQTHSLSNIQTPYRVFQGKIADKYPITVVNIKHGGWSYWYDKYQTPIELHKVDCVDATAQCFKEGRYDNMMQKWVYTAEWKMNQYNDNILGSFIRISDGKRMSVSIK</sequence>
<dbReference type="AlphaFoldDB" id="A0A0J1JNF8"/>